<sequence length="320" mass="34378">MELLVALFTPNRKIRRFSYSFITYLGFADTIGAPLNTQSQRSSARPTGHTRRLPMPLPMPTFLSSPRARLRTVLLGGALLAGSWTSHAGAADYRFVTEQFAPFSYETQGKAAGPMTEVVESLCAAMKKSCEIQVLPWRRALDMAESGEVSGIFSMLRSPEREAKFFITQPIVRSAYSFVAPANAGWSYSGPASVKDRSIAVYGPSGTSAVAERIIKEAGGGEIQMEVANDALLKKLSVGRFSDKTVGFINRDVGQDIIAKQGITGLAFVGDGAQILYGIGLSRKSVTQADADAFDAALATLKASGTIKAILTRHNLQTAE</sequence>
<evidence type="ECO:0000313" key="5">
    <source>
        <dbReference type="Proteomes" id="UP000277007"/>
    </source>
</evidence>
<feature type="region of interest" description="Disordered" evidence="2">
    <location>
        <begin position="37"/>
        <end position="56"/>
    </location>
</feature>
<dbReference type="Pfam" id="PF00497">
    <property type="entry name" value="SBP_bac_3"/>
    <property type="match status" value="1"/>
</dbReference>
<dbReference type="InterPro" id="IPR001638">
    <property type="entry name" value="Solute-binding_3/MltF_N"/>
</dbReference>
<evidence type="ECO:0000256" key="1">
    <source>
        <dbReference type="ARBA" id="ARBA00022729"/>
    </source>
</evidence>
<protein>
    <submittedName>
        <fullName evidence="4">Transporter substrate-binding domain-containing protein</fullName>
    </submittedName>
</protein>
<dbReference type="EMBL" id="RXMA01000003">
    <property type="protein sequence ID" value="RTR23013.1"/>
    <property type="molecule type" value="Genomic_DNA"/>
</dbReference>
<dbReference type="SMART" id="SM00062">
    <property type="entry name" value="PBPb"/>
    <property type="match status" value="1"/>
</dbReference>
<evidence type="ECO:0000259" key="3">
    <source>
        <dbReference type="SMART" id="SM00062"/>
    </source>
</evidence>
<dbReference type="SUPFAM" id="SSF53850">
    <property type="entry name" value="Periplasmic binding protein-like II"/>
    <property type="match status" value="1"/>
</dbReference>
<keyword evidence="1" id="KW-0732">Signal</keyword>
<feature type="domain" description="Solute-binding protein family 3/N-terminal" evidence="3">
    <location>
        <begin position="92"/>
        <end position="319"/>
    </location>
</feature>
<name>A0A3S0I366_9PROT</name>
<accession>A0A3S0I366</accession>
<dbReference type="PANTHER" id="PTHR35936">
    <property type="entry name" value="MEMBRANE-BOUND LYTIC MUREIN TRANSGLYCOSYLASE F"/>
    <property type="match status" value="1"/>
</dbReference>
<comment type="caution">
    <text evidence="4">The sequence shown here is derived from an EMBL/GenBank/DDBJ whole genome shotgun (WGS) entry which is preliminary data.</text>
</comment>
<evidence type="ECO:0000256" key="2">
    <source>
        <dbReference type="SAM" id="MobiDB-lite"/>
    </source>
</evidence>
<dbReference type="PANTHER" id="PTHR35936:SF25">
    <property type="entry name" value="ABC TRANSPORTER SUBSTRATE-BINDING PROTEIN"/>
    <property type="match status" value="1"/>
</dbReference>
<reference evidence="4 5" key="1">
    <citation type="submission" date="2018-12" db="EMBL/GenBank/DDBJ databases">
        <authorList>
            <person name="Yang Y."/>
        </authorList>
    </citation>
    <scope>NUCLEOTIDE SEQUENCE [LARGE SCALE GENOMIC DNA]</scope>
    <source>
        <strain evidence="4 5">L-25-5w-1</strain>
    </source>
</reference>
<keyword evidence="5" id="KW-1185">Reference proteome</keyword>
<dbReference type="Gene3D" id="3.40.190.10">
    <property type="entry name" value="Periplasmic binding protein-like II"/>
    <property type="match status" value="2"/>
</dbReference>
<organism evidence="4 5">
    <name type="scientific">Azospirillum griseum</name>
    <dbReference type="NCBI Taxonomy" id="2496639"/>
    <lineage>
        <taxon>Bacteria</taxon>
        <taxon>Pseudomonadati</taxon>
        <taxon>Pseudomonadota</taxon>
        <taxon>Alphaproteobacteria</taxon>
        <taxon>Rhodospirillales</taxon>
        <taxon>Azospirillaceae</taxon>
        <taxon>Azospirillum</taxon>
    </lineage>
</organism>
<gene>
    <name evidence="4" type="ORF">EJ903_05445</name>
</gene>
<proteinExistence type="predicted"/>
<dbReference type="Proteomes" id="UP000277007">
    <property type="component" value="Unassembled WGS sequence"/>
</dbReference>
<dbReference type="AlphaFoldDB" id="A0A3S0I366"/>
<evidence type="ECO:0000313" key="4">
    <source>
        <dbReference type="EMBL" id="RTR23013.1"/>
    </source>
</evidence>